<evidence type="ECO:0000313" key="2">
    <source>
        <dbReference type="Proteomes" id="UP000603200"/>
    </source>
</evidence>
<organism evidence="1 2">
    <name type="scientific">Winogradskya humida</name>
    <dbReference type="NCBI Taxonomy" id="113566"/>
    <lineage>
        <taxon>Bacteria</taxon>
        <taxon>Bacillati</taxon>
        <taxon>Actinomycetota</taxon>
        <taxon>Actinomycetes</taxon>
        <taxon>Micromonosporales</taxon>
        <taxon>Micromonosporaceae</taxon>
        <taxon>Winogradskya</taxon>
    </lineage>
</organism>
<sequence length="107" mass="12109">MPRFHSAEEHAAWIVAEALIEQARAMMHQAESALEKWRVGKALTLEQCARKGISQTDAEIRWSETVNARNALSDNSFHVSLATMYYGAAAAEYSRAHYLHTRYGTRI</sequence>
<keyword evidence="2" id="KW-1185">Reference proteome</keyword>
<name>A0ABQ3ZKC9_9ACTN</name>
<proteinExistence type="predicted"/>
<dbReference type="RefSeq" id="WP_203836226.1">
    <property type="nucleotide sequence ID" value="NZ_BAAATV010000005.1"/>
</dbReference>
<evidence type="ECO:0000313" key="1">
    <source>
        <dbReference type="EMBL" id="GIE18972.1"/>
    </source>
</evidence>
<reference evidence="1 2" key="1">
    <citation type="submission" date="2021-01" db="EMBL/GenBank/DDBJ databases">
        <title>Whole genome shotgun sequence of Actinoplanes humidus NBRC 14915.</title>
        <authorList>
            <person name="Komaki H."/>
            <person name="Tamura T."/>
        </authorList>
    </citation>
    <scope>NUCLEOTIDE SEQUENCE [LARGE SCALE GENOMIC DNA]</scope>
    <source>
        <strain evidence="1 2">NBRC 14915</strain>
    </source>
</reference>
<protein>
    <submittedName>
        <fullName evidence="1">Uncharacterized protein</fullName>
    </submittedName>
</protein>
<comment type="caution">
    <text evidence="1">The sequence shown here is derived from an EMBL/GenBank/DDBJ whole genome shotgun (WGS) entry which is preliminary data.</text>
</comment>
<gene>
    <name evidence="1" type="ORF">Ahu01nite_020740</name>
</gene>
<accession>A0ABQ3ZKC9</accession>
<dbReference type="Proteomes" id="UP000603200">
    <property type="component" value="Unassembled WGS sequence"/>
</dbReference>
<dbReference type="EMBL" id="BOMN01000024">
    <property type="protein sequence ID" value="GIE18972.1"/>
    <property type="molecule type" value="Genomic_DNA"/>
</dbReference>